<evidence type="ECO:0008006" key="3">
    <source>
        <dbReference type="Google" id="ProtNLM"/>
    </source>
</evidence>
<sequence length="269" mass="30052">MKYPVGKHNKVRRLADKRADYDLNTVHTIINQSLLFHVSFQPDPEDPFPTIIPMLGALGNHDHPSAGLDEPLDCYIHGYISPRMCNLARAAMSTGLPGLPVCISAAKVDGLILTLSAFTHSCNYRSAVLFGHASLVTDEAEKMWALRLITNKLIPGRWDQVRSPPNTAELVQTQILRVRVTSASAKIRAGPPADDRVDVEDPDVQEKAWAGYVPLVERMLDPIPSAYTQRKEVPEHVRGLQQGFNRRADDYNEMLVKQVREQVITWGTI</sequence>
<organism evidence="1 2">
    <name type="scientific">Aspergillus mulundensis</name>
    <dbReference type="NCBI Taxonomy" id="1810919"/>
    <lineage>
        <taxon>Eukaryota</taxon>
        <taxon>Fungi</taxon>
        <taxon>Dikarya</taxon>
        <taxon>Ascomycota</taxon>
        <taxon>Pezizomycotina</taxon>
        <taxon>Eurotiomycetes</taxon>
        <taxon>Eurotiomycetidae</taxon>
        <taxon>Eurotiales</taxon>
        <taxon>Aspergillaceae</taxon>
        <taxon>Aspergillus</taxon>
        <taxon>Aspergillus subgen. Nidulantes</taxon>
    </lineage>
</organism>
<name>A0A3D8RRD9_9EURO</name>
<dbReference type="PANTHER" id="PTHR34071">
    <property type="entry name" value="5-NITROIMIDAZOLE ANTIBIOTICS RESISTANCE PROTEIN, NIMA-FAMILY-RELATED PROTEIN-RELATED"/>
    <property type="match status" value="1"/>
</dbReference>
<reference evidence="1 2" key="1">
    <citation type="journal article" date="2018" name="IMA Fungus">
        <title>IMA Genome-F 9: Draft genome sequence of Annulohypoxylon stygium, Aspergillus mulundensis, Berkeleyomyces basicola (syn. Thielaviopsis basicola), Ceratocystis smalleyi, two Cercospora beticola strains, Coleophoma cylindrospora, Fusarium fracticaudum, Phialophora cf. hyalina, and Morchella septimelata.</title>
        <authorList>
            <person name="Wingfield B.D."/>
            <person name="Bills G.F."/>
            <person name="Dong Y."/>
            <person name="Huang W."/>
            <person name="Nel W.J."/>
            <person name="Swalarsk-Parry B.S."/>
            <person name="Vaghefi N."/>
            <person name="Wilken P.M."/>
            <person name="An Z."/>
            <person name="de Beer Z.W."/>
            <person name="De Vos L."/>
            <person name="Chen L."/>
            <person name="Duong T.A."/>
            <person name="Gao Y."/>
            <person name="Hammerbacher A."/>
            <person name="Kikkert J.R."/>
            <person name="Li Y."/>
            <person name="Li H."/>
            <person name="Li K."/>
            <person name="Li Q."/>
            <person name="Liu X."/>
            <person name="Ma X."/>
            <person name="Naidoo K."/>
            <person name="Pethybridge S.J."/>
            <person name="Sun J."/>
            <person name="Steenkamp E.T."/>
            <person name="van der Nest M.A."/>
            <person name="van Wyk S."/>
            <person name="Wingfield M.J."/>
            <person name="Xiong C."/>
            <person name="Yue Q."/>
            <person name="Zhang X."/>
        </authorList>
    </citation>
    <scope>NUCLEOTIDE SEQUENCE [LARGE SCALE GENOMIC DNA]</scope>
    <source>
        <strain evidence="1 2">DSM 5745</strain>
    </source>
</reference>
<dbReference type="EMBL" id="PVWQ01000007">
    <property type="protein sequence ID" value="RDW76516.1"/>
    <property type="molecule type" value="Genomic_DNA"/>
</dbReference>
<accession>A0A3D8RRD9</accession>
<dbReference type="Proteomes" id="UP000256690">
    <property type="component" value="Unassembled WGS sequence"/>
</dbReference>
<evidence type="ECO:0000313" key="2">
    <source>
        <dbReference type="Proteomes" id="UP000256690"/>
    </source>
</evidence>
<dbReference type="RefSeq" id="XP_026602828.1">
    <property type="nucleotide sequence ID" value="XM_026748524.1"/>
</dbReference>
<protein>
    <recommendedName>
        <fullName evidence="3">Flavin-nucleotide-binding protein</fullName>
    </recommendedName>
</protein>
<dbReference type="OrthoDB" id="444432at2759"/>
<keyword evidence="2" id="KW-1185">Reference proteome</keyword>
<gene>
    <name evidence="1" type="ORF">DSM5745_06508</name>
</gene>
<dbReference type="PANTHER" id="PTHR34071:SF2">
    <property type="entry name" value="FLAVIN-NUCLEOTIDE-BINDING PROTEIN"/>
    <property type="match status" value="1"/>
</dbReference>
<dbReference type="InterPro" id="IPR024747">
    <property type="entry name" value="Pyridox_Oxase-rel"/>
</dbReference>
<evidence type="ECO:0000313" key="1">
    <source>
        <dbReference type="EMBL" id="RDW76516.1"/>
    </source>
</evidence>
<dbReference type="AlphaFoldDB" id="A0A3D8RRD9"/>
<dbReference type="GeneID" id="38116878"/>
<proteinExistence type="predicted"/>
<dbReference type="InterPro" id="IPR012349">
    <property type="entry name" value="Split_barrel_FMN-bd"/>
</dbReference>
<dbReference type="Gene3D" id="2.30.110.10">
    <property type="entry name" value="Electron Transport, Fmn-binding Protein, Chain A"/>
    <property type="match status" value="1"/>
</dbReference>
<dbReference type="Pfam" id="PF12900">
    <property type="entry name" value="Pyridox_ox_2"/>
    <property type="match status" value="1"/>
</dbReference>
<dbReference type="SUPFAM" id="SSF50475">
    <property type="entry name" value="FMN-binding split barrel"/>
    <property type="match status" value="1"/>
</dbReference>
<dbReference type="STRING" id="1810919.A0A3D8RRD9"/>
<comment type="caution">
    <text evidence="1">The sequence shown here is derived from an EMBL/GenBank/DDBJ whole genome shotgun (WGS) entry which is preliminary data.</text>
</comment>